<dbReference type="AlphaFoldDB" id="A0A930YAS4"/>
<protein>
    <submittedName>
        <fullName evidence="1">Uncharacterized protein</fullName>
    </submittedName>
</protein>
<dbReference type="RefSeq" id="WP_194502961.1">
    <property type="nucleotide sequence ID" value="NZ_JADIVZ010000003.1"/>
</dbReference>
<organism evidence="1 2">
    <name type="scientific">Nocardioides acrostichi</name>
    <dbReference type="NCBI Taxonomy" id="2784339"/>
    <lineage>
        <taxon>Bacteria</taxon>
        <taxon>Bacillati</taxon>
        <taxon>Actinomycetota</taxon>
        <taxon>Actinomycetes</taxon>
        <taxon>Propionibacteriales</taxon>
        <taxon>Nocardioidaceae</taxon>
        <taxon>Nocardioides</taxon>
    </lineage>
</organism>
<comment type="caution">
    <text evidence="1">The sequence shown here is derived from an EMBL/GenBank/DDBJ whole genome shotgun (WGS) entry which is preliminary data.</text>
</comment>
<accession>A0A930YAS4</accession>
<evidence type="ECO:0000313" key="2">
    <source>
        <dbReference type="Proteomes" id="UP000656804"/>
    </source>
</evidence>
<proteinExistence type="predicted"/>
<keyword evidence="2" id="KW-1185">Reference proteome</keyword>
<name>A0A930YAS4_9ACTN</name>
<reference evidence="1" key="1">
    <citation type="submission" date="2020-11" db="EMBL/GenBank/DDBJ databases">
        <title>Nocardioides sp. CBS4Y-1, whole genome shotgun sequence.</title>
        <authorList>
            <person name="Tuo L."/>
        </authorList>
    </citation>
    <scope>NUCLEOTIDE SEQUENCE</scope>
    <source>
        <strain evidence="1">CBS4Y-1</strain>
    </source>
</reference>
<dbReference type="EMBL" id="JADIVZ010000003">
    <property type="protein sequence ID" value="MBF4161693.1"/>
    <property type="molecule type" value="Genomic_DNA"/>
</dbReference>
<gene>
    <name evidence="1" type="ORF">ISG29_08320</name>
</gene>
<evidence type="ECO:0000313" key="1">
    <source>
        <dbReference type="EMBL" id="MBF4161693.1"/>
    </source>
</evidence>
<dbReference type="Proteomes" id="UP000656804">
    <property type="component" value="Unassembled WGS sequence"/>
</dbReference>
<sequence length="124" mass="13470">MVVFSTPQLLVGLRTTVRIDPQGITVRGGRSEHRGRWVWSEVTEVCMMTEGPRWVVGIRPRGSVWDTPGPTAPVEARVSAGDRSDFTRARDAVAQWSVGHPVFLSDTYEGLGSAPPGSNLRGPS</sequence>